<dbReference type="AlphaFoldDB" id="A0A8S2GBS9"/>
<sequence>VLRRRRSIPSAFPRSDLFGVIVIVDGICDDCF</sequence>
<dbReference type="EMBL" id="CAJNOK010078679">
    <property type="protein sequence ID" value="CAF1679227.1"/>
    <property type="molecule type" value="Genomic_DNA"/>
</dbReference>
<comment type="caution">
    <text evidence="1">The sequence shown here is derived from an EMBL/GenBank/DDBJ whole genome shotgun (WGS) entry which is preliminary data.</text>
</comment>
<reference evidence="1" key="1">
    <citation type="submission" date="2021-02" db="EMBL/GenBank/DDBJ databases">
        <authorList>
            <person name="Nowell W R."/>
        </authorList>
    </citation>
    <scope>NUCLEOTIDE SEQUENCE</scope>
</reference>
<feature type="non-terminal residue" evidence="1">
    <location>
        <position position="1"/>
    </location>
</feature>
<accession>A0A8S2GBS9</accession>
<organism evidence="1 3">
    <name type="scientific">Didymodactylos carnosus</name>
    <dbReference type="NCBI Taxonomy" id="1234261"/>
    <lineage>
        <taxon>Eukaryota</taxon>
        <taxon>Metazoa</taxon>
        <taxon>Spiralia</taxon>
        <taxon>Gnathifera</taxon>
        <taxon>Rotifera</taxon>
        <taxon>Eurotatoria</taxon>
        <taxon>Bdelloidea</taxon>
        <taxon>Philodinida</taxon>
        <taxon>Philodinidae</taxon>
        <taxon>Didymodactylos</taxon>
    </lineage>
</organism>
<evidence type="ECO:0000313" key="2">
    <source>
        <dbReference type="EMBL" id="CAF4568257.1"/>
    </source>
</evidence>
<dbReference type="Proteomes" id="UP000682733">
    <property type="component" value="Unassembled WGS sequence"/>
</dbReference>
<proteinExistence type="predicted"/>
<dbReference type="Proteomes" id="UP000677228">
    <property type="component" value="Unassembled WGS sequence"/>
</dbReference>
<feature type="non-terminal residue" evidence="1">
    <location>
        <position position="32"/>
    </location>
</feature>
<name>A0A8S2GBS9_9BILA</name>
<protein>
    <submittedName>
        <fullName evidence="1">Uncharacterized protein</fullName>
    </submittedName>
</protein>
<gene>
    <name evidence="1" type="ORF">OVA965_LOCUS46012</name>
    <name evidence="2" type="ORF">TMI583_LOCUS50101</name>
</gene>
<evidence type="ECO:0000313" key="3">
    <source>
        <dbReference type="Proteomes" id="UP000677228"/>
    </source>
</evidence>
<dbReference type="EMBL" id="CAJOBA010116262">
    <property type="protein sequence ID" value="CAF4568257.1"/>
    <property type="molecule type" value="Genomic_DNA"/>
</dbReference>
<evidence type="ECO:0000313" key="1">
    <source>
        <dbReference type="EMBL" id="CAF1679227.1"/>
    </source>
</evidence>